<proteinExistence type="predicted"/>
<sequence>MTARTTAGGRRTRTQHPSSRLPTRQIQPATSSQLRHLYKDLLRGSIAPKSFAAWLGVVTSPLVVAKGLQQNFFVIVRACSIKHLGKALSSNGWKHVWEGLGSTPGLLDLFSDLSVNEVRQACKVIGKCARFNDVLEKRKCVTELFKSLQPHIFTDASLKSKDYRPLNNFYRYLISSCTEDLVERIVAGNLKGVWKPIRQEYLMRYHPDIARREQLRTLEPDSEASFTLDRLRGLIGQYPMTGTTPRRPVFTPPMDFALQVLRRIVIDGSSQLDEEVFINDLVRPLLNRCIKKKVPWPITKDVVDLTMRYLDKYSHVGVQITMMRGDVRHLVAPCWTRKPDLFADSFRSLCSHAVFGTKPSTEPFGWGEFMDGVPVRQRYALFCFCFEASTGLDVDNDEHLGRMIGQLDAQLLAKFTAHEALGIFKRLRAARGDDNLVMVRGGDTILSITLIFRRPAQDPDIAFVHLLNQNGNFDQAREVATQRIARRKKEAEKGSEPEQRTIYVKYAIYYAVASGDLQILHEIFDWTRRFVRDPLVCREIYPQNFPCEVYTRLTGIPNSIDALNLEDLQARVQAANNLMRSIFDTACAARREPSFRAGDWWGVLNMFRPVKKGLKASDNELYTALWESAIDMLLGVEARANQPENRRLSANSIRGPMDCTWESSADLKSTEPSVYRFLDELAKLRDGFWQTLRPKYQPAVLGLPEPYPRGLPIQHLITPWVLDEPHLENAAPYIASPVKAVFFPIPEAVQQPVSDDVESAVAIGGFVDSYKHALRLYVSKSGSRKYREHRLKQAWTYATSSMNCGRMDSEEAFRFWKTKGPYKEALAPPSKRNFMKSTWPQIPDIDDPCPVQRHEWNPFTSRRPDQPARTLEILTYLDLSLIIHDRRENTETPWSALDNLSPLIVPGNRVETRSIWFSDRNMGEGGVLSALMYLEMMYGASEGSLVSLPFPSAQYALYPALYLDPECHGDPLNPYTAVRSIQARNMMAKLAASDRGEAEDDSVQELALNLILRLTESDRPAFAIDLVIKTILERPEASSWHRKLLKPKFLKRLRRKVAEICFRRFSAAVLERVRTEEDKADSDGGKLAESGRIDVAPTKPFAKITTIKFLAQILRDVETVDESSALPILCILLDKASHIDVRLNTIKSLLHMLDTASSENDRKSSSRAGENDWIKAEDSGVLPAYPDMDDQNPTMRLFVEHFRCCDTVAPERQQLFISRILLPTLTHHQRQISRWARLFLRKHDVVANVPVLPQHTTQLLRHLGTSFPQTALSDLVSYMIVCIAPPPAIFDLNARLRASKAELESIDVQTWFRLYGSTLASILTFRGFDILSLLDRPTILAKGNCITPDVITWEYLRAFKAIVPVDAPLYTRLTDSFLPTLVSGKYATRPWWGEHGKSIVREMITFVNTLHTKEWVRDPNRSPCVFPQTFPWRILLLDFPWPTAHTPEIDNLGCKQFADQLGAVLDGMCAGSHRLRIATRLSSHAERTTHAVARSLKIDVARYLLALVQDDWASLRDSEGKADARRMVERWKIDEREAVRRIAVGQTWVCKSMRTIPT</sequence>
<name>A0A6A5QJX8_AMPQU</name>
<dbReference type="EMBL" id="ML979135">
    <property type="protein sequence ID" value="KAF1915763.1"/>
    <property type="molecule type" value="Genomic_DNA"/>
</dbReference>
<keyword evidence="3" id="KW-1185">Reference proteome</keyword>
<accession>A0A6A5QJX8</accession>
<feature type="compositionally biased region" description="Polar residues" evidence="1">
    <location>
        <begin position="15"/>
        <end position="28"/>
    </location>
</feature>
<evidence type="ECO:0000256" key="1">
    <source>
        <dbReference type="SAM" id="MobiDB-lite"/>
    </source>
</evidence>
<organism evidence="2 3">
    <name type="scientific">Ampelomyces quisqualis</name>
    <name type="common">Powdery mildew agent</name>
    <dbReference type="NCBI Taxonomy" id="50730"/>
    <lineage>
        <taxon>Eukaryota</taxon>
        <taxon>Fungi</taxon>
        <taxon>Dikarya</taxon>
        <taxon>Ascomycota</taxon>
        <taxon>Pezizomycotina</taxon>
        <taxon>Dothideomycetes</taxon>
        <taxon>Pleosporomycetidae</taxon>
        <taxon>Pleosporales</taxon>
        <taxon>Pleosporineae</taxon>
        <taxon>Phaeosphaeriaceae</taxon>
        <taxon>Ampelomyces</taxon>
    </lineage>
</organism>
<dbReference type="Proteomes" id="UP000800096">
    <property type="component" value="Unassembled WGS sequence"/>
</dbReference>
<gene>
    <name evidence="2" type="ORF">BDU57DRAFT_556158</name>
</gene>
<dbReference type="OrthoDB" id="2549237at2759"/>
<protein>
    <submittedName>
        <fullName evidence="2">Uncharacterized protein</fullName>
    </submittedName>
</protein>
<evidence type="ECO:0000313" key="2">
    <source>
        <dbReference type="EMBL" id="KAF1915763.1"/>
    </source>
</evidence>
<feature type="region of interest" description="Disordered" evidence="1">
    <location>
        <begin position="1"/>
        <end position="28"/>
    </location>
</feature>
<evidence type="ECO:0000313" key="3">
    <source>
        <dbReference type="Proteomes" id="UP000800096"/>
    </source>
</evidence>
<reference evidence="2" key="1">
    <citation type="journal article" date="2020" name="Stud. Mycol.">
        <title>101 Dothideomycetes genomes: a test case for predicting lifestyles and emergence of pathogens.</title>
        <authorList>
            <person name="Haridas S."/>
            <person name="Albert R."/>
            <person name="Binder M."/>
            <person name="Bloem J."/>
            <person name="Labutti K."/>
            <person name="Salamov A."/>
            <person name="Andreopoulos B."/>
            <person name="Baker S."/>
            <person name="Barry K."/>
            <person name="Bills G."/>
            <person name="Bluhm B."/>
            <person name="Cannon C."/>
            <person name="Castanera R."/>
            <person name="Culley D."/>
            <person name="Daum C."/>
            <person name="Ezra D."/>
            <person name="Gonzalez J."/>
            <person name="Henrissat B."/>
            <person name="Kuo A."/>
            <person name="Liang C."/>
            <person name="Lipzen A."/>
            <person name="Lutzoni F."/>
            <person name="Magnuson J."/>
            <person name="Mondo S."/>
            <person name="Nolan M."/>
            <person name="Ohm R."/>
            <person name="Pangilinan J."/>
            <person name="Park H.-J."/>
            <person name="Ramirez L."/>
            <person name="Alfaro M."/>
            <person name="Sun H."/>
            <person name="Tritt A."/>
            <person name="Yoshinaga Y."/>
            <person name="Zwiers L.-H."/>
            <person name="Turgeon B."/>
            <person name="Goodwin S."/>
            <person name="Spatafora J."/>
            <person name="Crous P."/>
            <person name="Grigoriev I."/>
        </authorList>
    </citation>
    <scope>NUCLEOTIDE SEQUENCE</scope>
    <source>
        <strain evidence="2">HMLAC05119</strain>
    </source>
</reference>